<dbReference type="EMBL" id="JASAOG010000028">
    <property type="protein sequence ID" value="KAK0061738.1"/>
    <property type="molecule type" value="Genomic_DNA"/>
</dbReference>
<comment type="caution">
    <text evidence="1">The sequence shown here is derived from an EMBL/GenBank/DDBJ whole genome shotgun (WGS) entry which is preliminary data.</text>
</comment>
<name>A0AAD8BW25_BIOPF</name>
<dbReference type="Proteomes" id="UP001233172">
    <property type="component" value="Unassembled WGS sequence"/>
</dbReference>
<accession>A0AAD8BW25</accession>
<evidence type="ECO:0000313" key="1">
    <source>
        <dbReference type="EMBL" id="KAK0061738.1"/>
    </source>
</evidence>
<keyword evidence="2" id="KW-1185">Reference proteome</keyword>
<organism evidence="1 2">
    <name type="scientific">Biomphalaria pfeifferi</name>
    <name type="common">Bloodfluke planorb</name>
    <name type="synonym">Freshwater snail</name>
    <dbReference type="NCBI Taxonomy" id="112525"/>
    <lineage>
        <taxon>Eukaryota</taxon>
        <taxon>Metazoa</taxon>
        <taxon>Spiralia</taxon>
        <taxon>Lophotrochozoa</taxon>
        <taxon>Mollusca</taxon>
        <taxon>Gastropoda</taxon>
        <taxon>Heterobranchia</taxon>
        <taxon>Euthyneura</taxon>
        <taxon>Panpulmonata</taxon>
        <taxon>Hygrophila</taxon>
        <taxon>Lymnaeoidea</taxon>
        <taxon>Planorbidae</taxon>
        <taxon>Biomphalaria</taxon>
    </lineage>
</organism>
<protein>
    <submittedName>
        <fullName evidence="1">Uncharacterized protein</fullName>
    </submittedName>
</protein>
<reference evidence="1" key="2">
    <citation type="submission" date="2023-04" db="EMBL/GenBank/DDBJ databases">
        <authorList>
            <person name="Bu L."/>
            <person name="Lu L."/>
            <person name="Laidemitt M.R."/>
            <person name="Zhang S.M."/>
            <person name="Mutuku M."/>
            <person name="Mkoji G."/>
            <person name="Steinauer M."/>
            <person name="Loker E.S."/>
        </authorList>
    </citation>
    <scope>NUCLEOTIDE SEQUENCE</scope>
    <source>
        <strain evidence="1">KasaAsao</strain>
        <tissue evidence="1">Whole Snail</tissue>
    </source>
</reference>
<evidence type="ECO:0000313" key="2">
    <source>
        <dbReference type="Proteomes" id="UP001233172"/>
    </source>
</evidence>
<sequence>MKENVSSPTLFSQIIAPGLQKIRSTFAAHYTVSPYDKNHVSGVKYCTEASTLHRDGRAAVRRLETTVSCRRTLGRSTVHGTQ</sequence>
<reference evidence="1" key="1">
    <citation type="journal article" date="2023" name="PLoS Negl. Trop. Dis.">
        <title>A genome sequence for Biomphalaria pfeifferi, the major vector snail for the human-infecting parasite Schistosoma mansoni.</title>
        <authorList>
            <person name="Bu L."/>
            <person name="Lu L."/>
            <person name="Laidemitt M.R."/>
            <person name="Zhang S.M."/>
            <person name="Mutuku M."/>
            <person name="Mkoji G."/>
            <person name="Steinauer M."/>
            <person name="Loker E.S."/>
        </authorList>
    </citation>
    <scope>NUCLEOTIDE SEQUENCE</scope>
    <source>
        <strain evidence="1">KasaAsao</strain>
    </source>
</reference>
<proteinExistence type="predicted"/>
<dbReference type="AlphaFoldDB" id="A0AAD8BW25"/>
<gene>
    <name evidence="1" type="ORF">Bpfe_008653</name>
</gene>